<keyword evidence="3" id="KW-0536">Nodulation</keyword>
<proteinExistence type="inferred from homology"/>
<dbReference type="PANTHER" id="PTHR42711:SF5">
    <property type="entry name" value="ABC TRANSPORTER ATP-BINDING PROTEIN NATA"/>
    <property type="match status" value="1"/>
</dbReference>
<keyword evidence="4" id="KW-0547">Nucleotide-binding</keyword>
<dbReference type="InterPro" id="IPR027417">
    <property type="entry name" value="P-loop_NTPase"/>
</dbReference>
<dbReference type="PROSITE" id="PS00211">
    <property type="entry name" value="ABC_TRANSPORTER_1"/>
    <property type="match status" value="1"/>
</dbReference>
<dbReference type="CDD" id="cd03230">
    <property type="entry name" value="ABC_DR_subfamily_A"/>
    <property type="match status" value="1"/>
</dbReference>
<dbReference type="Pfam" id="PF00005">
    <property type="entry name" value="ABC_tran"/>
    <property type="match status" value="1"/>
</dbReference>
<evidence type="ECO:0000256" key="4">
    <source>
        <dbReference type="ARBA" id="ARBA00022741"/>
    </source>
</evidence>
<dbReference type="InterPro" id="IPR017871">
    <property type="entry name" value="ABC_transporter-like_CS"/>
</dbReference>
<evidence type="ECO:0000256" key="5">
    <source>
        <dbReference type="ARBA" id="ARBA00022840"/>
    </source>
</evidence>
<evidence type="ECO:0000256" key="1">
    <source>
        <dbReference type="ARBA" id="ARBA00005417"/>
    </source>
</evidence>
<evidence type="ECO:0000256" key="3">
    <source>
        <dbReference type="ARBA" id="ARBA00022458"/>
    </source>
</evidence>
<protein>
    <submittedName>
        <fullName evidence="7">ABC transporter ATP-binding protein</fullName>
    </submittedName>
</protein>
<evidence type="ECO:0000256" key="2">
    <source>
        <dbReference type="ARBA" id="ARBA00022448"/>
    </source>
</evidence>
<gene>
    <name evidence="7" type="ORF">WI372_03655</name>
</gene>
<dbReference type="PROSITE" id="PS50893">
    <property type="entry name" value="ABC_TRANSPORTER_2"/>
    <property type="match status" value="1"/>
</dbReference>
<name>A0ABU9E7F0_9BACT</name>
<dbReference type="Proteomes" id="UP001484239">
    <property type="component" value="Unassembled WGS sequence"/>
</dbReference>
<evidence type="ECO:0000259" key="6">
    <source>
        <dbReference type="PROSITE" id="PS50893"/>
    </source>
</evidence>
<comment type="similarity">
    <text evidence="1">Belongs to the ABC transporter superfamily.</text>
</comment>
<evidence type="ECO:0000313" key="7">
    <source>
        <dbReference type="EMBL" id="MEK9500063.1"/>
    </source>
</evidence>
<dbReference type="InterPro" id="IPR003593">
    <property type="entry name" value="AAA+_ATPase"/>
</dbReference>
<evidence type="ECO:0000313" key="8">
    <source>
        <dbReference type="Proteomes" id="UP001484239"/>
    </source>
</evidence>
<comment type="caution">
    <text evidence="7">The sequence shown here is derived from an EMBL/GenBank/DDBJ whole genome shotgun (WGS) entry which is preliminary data.</text>
</comment>
<reference evidence="7 8" key="1">
    <citation type="submission" date="2024-02" db="EMBL/GenBank/DDBJ databases">
        <title>A novel Gemmatimonadota bacterium.</title>
        <authorList>
            <person name="Du Z.-J."/>
            <person name="Ye Y.-Q."/>
        </authorList>
    </citation>
    <scope>NUCLEOTIDE SEQUENCE [LARGE SCALE GENOMIC DNA]</scope>
    <source>
        <strain evidence="7 8">DH-20</strain>
    </source>
</reference>
<sequence length="337" mass="36565">MSAPPAVRVEGLVKRFPRRRPWSEVLRAPFTRPRDEVLRGVSLEVGRGEFFGLLGPNGAGKTTLFKILATLVLADEGEVRVDGIDPGADPRGVKARLTPVIADERSLYWRLTGRENLLLYAALYGLAGAERREAVERLLRAVEIDEASERMVGTYSSGMKQRLLIARALLSRPSVLLLDEPTRSLDPVGARRFRRFLRSELVDRQGCTVLLATHDADEAFELCDRLAVLDRGTVVARGTARELAARVDEHRVRIVVPDDQVDAAIRLLAAEGRAARAEEVRPEAGWTALRTTVEGGAAAGAALLARLVAGGLTVGEMAPVPVPLADIIETLTGGHRG</sequence>
<keyword evidence="2" id="KW-0813">Transport</keyword>
<dbReference type="Gene3D" id="3.40.50.300">
    <property type="entry name" value="P-loop containing nucleotide triphosphate hydrolases"/>
    <property type="match status" value="1"/>
</dbReference>
<keyword evidence="8" id="KW-1185">Reference proteome</keyword>
<feature type="domain" description="ABC transporter" evidence="6">
    <location>
        <begin position="7"/>
        <end position="256"/>
    </location>
</feature>
<keyword evidence="5 7" id="KW-0067">ATP-binding</keyword>
<dbReference type="PANTHER" id="PTHR42711">
    <property type="entry name" value="ABC TRANSPORTER ATP-BINDING PROTEIN"/>
    <property type="match status" value="1"/>
</dbReference>
<accession>A0ABU9E7F0</accession>
<organism evidence="7 8">
    <name type="scientific">Gaopeijia maritima</name>
    <dbReference type="NCBI Taxonomy" id="3119007"/>
    <lineage>
        <taxon>Bacteria</taxon>
        <taxon>Pseudomonadati</taxon>
        <taxon>Gemmatimonadota</taxon>
        <taxon>Longimicrobiia</taxon>
        <taxon>Gaopeijiales</taxon>
        <taxon>Gaopeijiaceae</taxon>
        <taxon>Gaopeijia</taxon>
    </lineage>
</organism>
<dbReference type="SUPFAM" id="SSF52540">
    <property type="entry name" value="P-loop containing nucleoside triphosphate hydrolases"/>
    <property type="match status" value="1"/>
</dbReference>
<dbReference type="RefSeq" id="WP_405277688.1">
    <property type="nucleotide sequence ID" value="NZ_JBBHLI010000001.1"/>
</dbReference>
<dbReference type="EMBL" id="JBBHLI010000001">
    <property type="protein sequence ID" value="MEK9500063.1"/>
    <property type="molecule type" value="Genomic_DNA"/>
</dbReference>
<dbReference type="InterPro" id="IPR050763">
    <property type="entry name" value="ABC_transporter_ATP-binding"/>
</dbReference>
<dbReference type="GO" id="GO:0005524">
    <property type="term" value="F:ATP binding"/>
    <property type="evidence" value="ECO:0007669"/>
    <property type="project" value="UniProtKB-KW"/>
</dbReference>
<dbReference type="SMART" id="SM00382">
    <property type="entry name" value="AAA"/>
    <property type="match status" value="1"/>
</dbReference>
<dbReference type="InterPro" id="IPR003439">
    <property type="entry name" value="ABC_transporter-like_ATP-bd"/>
</dbReference>